<protein>
    <recommendedName>
        <fullName evidence="5">Lysophospholipase L1</fullName>
    </recommendedName>
</protein>
<evidence type="ECO:0000313" key="3">
    <source>
        <dbReference type="EMBL" id="MEL1245367.1"/>
    </source>
</evidence>
<evidence type="ECO:0000256" key="2">
    <source>
        <dbReference type="SAM" id="Phobius"/>
    </source>
</evidence>
<accession>A0ABU9HZQ4</accession>
<organism evidence="3 4">
    <name type="scientific">Flavobacterium arundinis</name>
    <dbReference type="NCBI Taxonomy" id="3139143"/>
    <lineage>
        <taxon>Bacteria</taxon>
        <taxon>Pseudomonadati</taxon>
        <taxon>Bacteroidota</taxon>
        <taxon>Flavobacteriia</taxon>
        <taxon>Flavobacteriales</taxon>
        <taxon>Flavobacteriaceae</taxon>
        <taxon>Flavobacterium</taxon>
    </lineage>
</organism>
<keyword evidence="2" id="KW-0472">Membrane</keyword>
<evidence type="ECO:0008006" key="5">
    <source>
        <dbReference type="Google" id="ProtNLM"/>
    </source>
</evidence>
<dbReference type="EMBL" id="JBBYHR010000008">
    <property type="protein sequence ID" value="MEL1245367.1"/>
    <property type="molecule type" value="Genomic_DNA"/>
</dbReference>
<keyword evidence="4" id="KW-1185">Reference proteome</keyword>
<dbReference type="Gene3D" id="3.40.50.1110">
    <property type="entry name" value="SGNH hydrolase"/>
    <property type="match status" value="1"/>
</dbReference>
<keyword evidence="2" id="KW-0812">Transmembrane</keyword>
<evidence type="ECO:0000313" key="4">
    <source>
        <dbReference type="Proteomes" id="UP001464555"/>
    </source>
</evidence>
<feature type="compositionally biased region" description="Low complexity" evidence="1">
    <location>
        <begin position="491"/>
        <end position="500"/>
    </location>
</feature>
<comment type="caution">
    <text evidence="3">The sequence shown here is derived from an EMBL/GenBank/DDBJ whole genome shotgun (WGS) entry which is preliminary data.</text>
</comment>
<dbReference type="SUPFAM" id="SSF52266">
    <property type="entry name" value="SGNH hydrolase"/>
    <property type="match status" value="1"/>
</dbReference>
<dbReference type="Gene3D" id="2.60.120.1360">
    <property type="match status" value="1"/>
</dbReference>
<gene>
    <name evidence="3" type="ORF">AAEO56_13910</name>
</gene>
<reference evidence="3 4" key="1">
    <citation type="submission" date="2024-04" db="EMBL/GenBank/DDBJ databases">
        <title>Flavobacterium sp. DGU11 16S ribosomal RNA gene Genome sequencing and assembly.</title>
        <authorList>
            <person name="Park S."/>
        </authorList>
    </citation>
    <scope>NUCLEOTIDE SEQUENCE [LARGE SCALE GENOMIC DNA]</scope>
    <source>
        <strain evidence="3 4">DGU11</strain>
    </source>
</reference>
<dbReference type="InterPro" id="IPR036514">
    <property type="entry name" value="SGNH_hydro_sf"/>
</dbReference>
<feature type="compositionally biased region" description="Basic and acidic residues" evidence="1">
    <location>
        <begin position="525"/>
        <end position="540"/>
    </location>
</feature>
<feature type="compositionally biased region" description="Basic and acidic residues" evidence="1">
    <location>
        <begin position="501"/>
        <end position="510"/>
    </location>
</feature>
<feature type="transmembrane region" description="Helical" evidence="2">
    <location>
        <begin position="25"/>
        <end position="43"/>
    </location>
</feature>
<sequence>MKENMPDTENTSNKKDMPHGEGKPYFFQSFIIVVISIMALLAFKEVLPRKIFTETGTSKNVVVDSMMLEAVEADGGEVENDTLSNNRKIVFEAVNGIKFPTETFEDYKGYQHLVNFYEKLLQLETKKQGKVRIAYFGDSMTDGDLIVKDFRASLQERFGGEGVGFVNITSESAPSRSTLTHQFSTNWKTQSYLNVKNPRSPFGVNGHVFFTKRDTINPIWVRYKANNVKHLTALNNPTLFYGKSGNRSASVDVIIGKDTLRKRLDPVNTVNTLSIANGGIKAFKADFIASDSIPFYGFNFDDGRGVHVDNFSNRGNSGLPIGSFNTNVMKAFNDKLGYDLIVLHYGTNVLNYGSLNYTWYEKRMARVVEHLRGCFPGVDILIISTADKSTKYGLEMKTDSAVVPLTRAQKKYAVQTESAYVNLYTLMGGDGSMVKWVDNEAPALANKDYTHFNFRGAKKVSDLIWNQINGGYEQYKRLRGFKTPVAPTPAPQTETPATEQPKTEQPKTEQPKIQTVPPAAKKPVIKKDTITRKKDTTHAQ</sequence>
<name>A0ABU9HZQ4_9FLAO</name>
<keyword evidence="2" id="KW-1133">Transmembrane helix</keyword>
<feature type="region of interest" description="Disordered" evidence="1">
    <location>
        <begin position="482"/>
        <end position="540"/>
    </location>
</feature>
<proteinExistence type="predicted"/>
<dbReference type="Proteomes" id="UP001464555">
    <property type="component" value="Unassembled WGS sequence"/>
</dbReference>
<evidence type="ECO:0000256" key="1">
    <source>
        <dbReference type="SAM" id="MobiDB-lite"/>
    </source>
</evidence>